<dbReference type="AlphaFoldDB" id="A0A2P2QL99"/>
<sequence length="28" mass="3448">MFLMPKVEEKRNRGLHRKELFTFMLAPK</sequence>
<name>A0A2P2QL99_RHIMU</name>
<reference evidence="1" key="1">
    <citation type="submission" date="2018-02" db="EMBL/GenBank/DDBJ databases">
        <title>Rhizophora mucronata_Transcriptome.</title>
        <authorList>
            <person name="Meera S.P."/>
            <person name="Sreeshan A."/>
            <person name="Augustine A."/>
        </authorList>
    </citation>
    <scope>NUCLEOTIDE SEQUENCE</scope>
    <source>
        <tissue evidence="1">Leaf</tissue>
    </source>
</reference>
<dbReference type="EMBL" id="GGEC01087260">
    <property type="protein sequence ID" value="MBX67744.1"/>
    <property type="molecule type" value="Transcribed_RNA"/>
</dbReference>
<organism evidence="1">
    <name type="scientific">Rhizophora mucronata</name>
    <name type="common">Asiatic mangrove</name>
    <dbReference type="NCBI Taxonomy" id="61149"/>
    <lineage>
        <taxon>Eukaryota</taxon>
        <taxon>Viridiplantae</taxon>
        <taxon>Streptophyta</taxon>
        <taxon>Embryophyta</taxon>
        <taxon>Tracheophyta</taxon>
        <taxon>Spermatophyta</taxon>
        <taxon>Magnoliopsida</taxon>
        <taxon>eudicotyledons</taxon>
        <taxon>Gunneridae</taxon>
        <taxon>Pentapetalae</taxon>
        <taxon>rosids</taxon>
        <taxon>fabids</taxon>
        <taxon>Malpighiales</taxon>
        <taxon>Rhizophoraceae</taxon>
        <taxon>Rhizophora</taxon>
    </lineage>
</organism>
<accession>A0A2P2QL99</accession>
<protein>
    <submittedName>
        <fullName evidence="1">Uncharacterized protein</fullName>
    </submittedName>
</protein>
<proteinExistence type="predicted"/>
<evidence type="ECO:0000313" key="1">
    <source>
        <dbReference type="EMBL" id="MBX67744.1"/>
    </source>
</evidence>